<sequence length="462" mass="51903">MFTVLFRYLLVALCLLATAPAATAQELTFEKDSLGQVLQRAARLQKPVFLLLTMSPPPSAAKLSRQEAERMYGTSLNDPAVVKALQPDFLVVRAFGNTPAGQRLARRYHVSTFPTYLYLHPDGTVLHRSFSNVRDPQRYLADIETFRQKLASPDNLSSLEKRYTQGERSAAFLRQYLQARRSVGATVSPELLDDYVRELPVKAFDQFAEVVFVHEYGPVLNSRAYNAAQLNKHLVDSLYTTLPLPRRVAINNAIIANSMQAAIVRRDVQLATQTAGFASASWNASSDRQRASQAYGRNMLRYYKAVGDTARYLPLLVSYYEQHYMATPADTIRRQRTPKNPFTAPTPYTNLIRPDSTVKMVGVSRSGGDVYAMELNNGAWEVYLSGTRRTAYLAQAMRWSQRTIGLDPRAGYYDTLAHLLYALRLNAEAEATQQKAVAQAKKEGQPVAAYQEVLRKIKSRTL</sequence>
<proteinExistence type="predicted"/>
<evidence type="ECO:0000313" key="3">
    <source>
        <dbReference type="Proteomes" id="UP000199249"/>
    </source>
</evidence>
<evidence type="ECO:0000256" key="1">
    <source>
        <dbReference type="SAM" id="SignalP"/>
    </source>
</evidence>
<dbReference type="STRING" id="651662.SAMN04488069_10878"/>
<feature type="signal peptide" evidence="1">
    <location>
        <begin position="1"/>
        <end position="24"/>
    </location>
</feature>
<gene>
    <name evidence="2" type="ORF">SAMN04488069_10878</name>
</gene>
<dbReference type="InterPro" id="IPR036249">
    <property type="entry name" value="Thioredoxin-like_sf"/>
</dbReference>
<organism evidence="2 3">
    <name type="scientific">Hymenobacter psychrophilus</name>
    <dbReference type="NCBI Taxonomy" id="651662"/>
    <lineage>
        <taxon>Bacteria</taxon>
        <taxon>Pseudomonadati</taxon>
        <taxon>Bacteroidota</taxon>
        <taxon>Cytophagia</taxon>
        <taxon>Cytophagales</taxon>
        <taxon>Hymenobacteraceae</taxon>
        <taxon>Hymenobacter</taxon>
    </lineage>
</organism>
<evidence type="ECO:0000313" key="2">
    <source>
        <dbReference type="EMBL" id="SDY39222.1"/>
    </source>
</evidence>
<dbReference type="OrthoDB" id="645813at2"/>
<dbReference type="AlphaFoldDB" id="A0A1H3JH42"/>
<name>A0A1H3JH42_9BACT</name>
<keyword evidence="1" id="KW-0732">Signal</keyword>
<feature type="chain" id="PRO_5011627535" description="Thioredoxin domain-containing protein" evidence="1">
    <location>
        <begin position="25"/>
        <end position="462"/>
    </location>
</feature>
<dbReference type="Proteomes" id="UP000199249">
    <property type="component" value="Unassembled WGS sequence"/>
</dbReference>
<keyword evidence="3" id="KW-1185">Reference proteome</keyword>
<reference evidence="3" key="1">
    <citation type="submission" date="2016-10" db="EMBL/GenBank/DDBJ databases">
        <authorList>
            <person name="Varghese N."/>
            <person name="Submissions S."/>
        </authorList>
    </citation>
    <scope>NUCLEOTIDE SEQUENCE [LARGE SCALE GENOMIC DNA]</scope>
    <source>
        <strain evidence="3">CGMCC 1.8975</strain>
    </source>
</reference>
<dbReference type="RefSeq" id="WP_092740750.1">
    <property type="nucleotide sequence ID" value="NZ_FNOV01000008.1"/>
</dbReference>
<evidence type="ECO:0008006" key="4">
    <source>
        <dbReference type="Google" id="ProtNLM"/>
    </source>
</evidence>
<protein>
    <recommendedName>
        <fullName evidence="4">Thioredoxin domain-containing protein</fullName>
    </recommendedName>
</protein>
<accession>A0A1H3JH42</accession>
<dbReference type="SUPFAM" id="SSF52833">
    <property type="entry name" value="Thioredoxin-like"/>
    <property type="match status" value="1"/>
</dbReference>
<dbReference type="Gene3D" id="3.40.30.10">
    <property type="entry name" value="Glutaredoxin"/>
    <property type="match status" value="1"/>
</dbReference>
<dbReference type="EMBL" id="FNOV01000008">
    <property type="protein sequence ID" value="SDY39222.1"/>
    <property type="molecule type" value="Genomic_DNA"/>
</dbReference>